<dbReference type="InterPro" id="IPR001962">
    <property type="entry name" value="Asn_synthase"/>
</dbReference>
<dbReference type="AlphaFoldDB" id="A0A0F8YRU1"/>
<gene>
    <name evidence="2" type="ORF">LCGC14_2863200</name>
</gene>
<name>A0A0F8YRU1_9ZZZZ</name>
<proteinExistence type="predicted"/>
<dbReference type="Gene3D" id="3.40.50.620">
    <property type="entry name" value="HUPs"/>
    <property type="match status" value="1"/>
</dbReference>
<evidence type="ECO:0000259" key="1">
    <source>
        <dbReference type="Pfam" id="PF00733"/>
    </source>
</evidence>
<sequence>MGHGFGREDMIVHPLNWREIGQPISVEKIEDTLLEIVADTHCRNIAFSGGIDSSLLVHFMLEVGIKPVLYTIGESVEHPDVIHSMIASKHFRKTEHHIYIPEPAKCLLGGSADGDTAVRLLYEYARSKGVVKMIAGDGIDEFMCGYYAHQNSPTPEVYYDFLGRLCSEHLEQLNINSGNVDVYLPYIDSRMVILLAQIPIERKVDGDFRKKLMVEMAQRAGLPESVIYRRKYGFC</sequence>
<feature type="non-terminal residue" evidence="2">
    <location>
        <position position="235"/>
    </location>
</feature>
<dbReference type="SUPFAM" id="SSF52402">
    <property type="entry name" value="Adenine nucleotide alpha hydrolases-like"/>
    <property type="match status" value="1"/>
</dbReference>
<dbReference type="GO" id="GO:0006529">
    <property type="term" value="P:asparagine biosynthetic process"/>
    <property type="evidence" value="ECO:0007669"/>
    <property type="project" value="InterPro"/>
</dbReference>
<dbReference type="InterPro" id="IPR014729">
    <property type="entry name" value="Rossmann-like_a/b/a_fold"/>
</dbReference>
<feature type="domain" description="Asparagine synthetase" evidence="1">
    <location>
        <begin position="180"/>
        <end position="234"/>
    </location>
</feature>
<accession>A0A0F8YRU1</accession>
<feature type="domain" description="Asparagine synthetase" evidence="1">
    <location>
        <begin position="47"/>
        <end position="152"/>
    </location>
</feature>
<organism evidence="2">
    <name type="scientific">marine sediment metagenome</name>
    <dbReference type="NCBI Taxonomy" id="412755"/>
    <lineage>
        <taxon>unclassified sequences</taxon>
        <taxon>metagenomes</taxon>
        <taxon>ecological metagenomes</taxon>
    </lineage>
</organism>
<dbReference type="GO" id="GO:0004066">
    <property type="term" value="F:asparagine synthase (glutamine-hydrolyzing) activity"/>
    <property type="evidence" value="ECO:0007669"/>
    <property type="project" value="InterPro"/>
</dbReference>
<evidence type="ECO:0000313" key="2">
    <source>
        <dbReference type="EMBL" id="KKK76480.1"/>
    </source>
</evidence>
<dbReference type="Pfam" id="PF00733">
    <property type="entry name" value="Asn_synthase"/>
    <property type="match status" value="2"/>
</dbReference>
<dbReference type="EMBL" id="LAZR01055385">
    <property type="protein sequence ID" value="KKK76480.1"/>
    <property type="molecule type" value="Genomic_DNA"/>
</dbReference>
<comment type="caution">
    <text evidence="2">The sequence shown here is derived from an EMBL/GenBank/DDBJ whole genome shotgun (WGS) entry which is preliminary data.</text>
</comment>
<protein>
    <recommendedName>
        <fullName evidence="1">Asparagine synthetase domain-containing protein</fullName>
    </recommendedName>
</protein>
<dbReference type="CDD" id="cd01991">
    <property type="entry name" value="Asn_synthase_B_C"/>
    <property type="match status" value="1"/>
</dbReference>
<reference evidence="2" key="1">
    <citation type="journal article" date="2015" name="Nature">
        <title>Complex archaea that bridge the gap between prokaryotes and eukaryotes.</title>
        <authorList>
            <person name="Spang A."/>
            <person name="Saw J.H."/>
            <person name="Jorgensen S.L."/>
            <person name="Zaremba-Niedzwiedzka K."/>
            <person name="Martijn J."/>
            <person name="Lind A.E."/>
            <person name="van Eijk R."/>
            <person name="Schleper C."/>
            <person name="Guy L."/>
            <person name="Ettema T.J."/>
        </authorList>
    </citation>
    <scope>NUCLEOTIDE SEQUENCE</scope>
</reference>